<evidence type="ECO:0000259" key="13">
    <source>
        <dbReference type="Pfam" id="PF10099"/>
    </source>
</evidence>
<evidence type="ECO:0000313" key="15">
    <source>
        <dbReference type="EMBL" id="WLQ64987.1"/>
    </source>
</evidence>
<evidence type="ECO:0000256" key="12">
    <source>
        <dbReference type="SAM" id="Phobius"/>
    </source>
</evidence>
<evidence type="ECO:0000256" key="7">
    <source>
        <dbReference type="ARBA" id="ARBA00023136"/>
    </source>
</evidence>
<dbReference type="PANTHER" id="PTHR37461:SF1">
    <property type="entry name" value="ANTI-SIGMA-K FACTOR RSKA"/>
    <property type="match status" value="1"/>
</dbReference>
<dbReference type="InterPro" id="IPR051474">
    <property type="entry name" value="Anti-sigma-K/W_factor"/>
</dbReference>
<proteinExistence type="predicted"/>
<evidence type="ECO:0000259" key="14">
    <source>
        <dbReference type="Pfam" id="PF13490"/>
    </source>
</evidence>
<evidence type="ECO:0000256" key="10">
    <source>
        <dbReference type="ARBA" id="ARBA00030803"/>
    </source>
</evidence>
<keyword evidence="16" id="KW-1185">Reference proteome</keyword>
<dbReference type="Proteomes" id="UP001224433">
    <property type="component" value="Chromosome"/>
</dbReference>
<organism evidence="15 16">
    <name type="scientific">Streptomyces glycanivorans</name>
    <dbReference type="NCBI Taxonomy" id="3033808"/>
    <lineage>
        <taxon>Bacteria</taxon>
        <taxon>Bacillati</taxon>
        <taxon>Actinomycetota</taxon>
        <taxon>Actinomycetes</taxon>
        <taxon>Kitasatosporales</taxon>
        <taxon>Streptomycetaceae</taxon>
        <taxon>Streptomyces</taxon>
    </lineage>
</organism>
<name>A0ABY9JB08_9ACTN</name>
<dbReference type="Pfam" id="PF13490">
    <property type="entry name" value="zf-HC2"/>
    <property type="match status" value="1"/>
</dbReference>
<feature type="compositionally biased region" description="Low complexity" evidence="11">
    <location>
        <begin position="236"/>
        <end position="251"/>
    </location>
</feature>
<keyword evidence="7 12" id="KW-0472">Membrane</keyword>
<dbReference type="Gene3D" id="1.10.10.1320">
    <property type="entry name" value="Anti-sigma factor, zinc-finger domain"/>
    <property type="match status" value="1"/>
</dbReference>
<feature type="region of interest" description="Disordered" evidence="11">
    <location>
        <begin position="236"/>
        <end position="257"/>
    </location>
</feature>
<keyword evidence="6" id="KW-0805">Transcription regulation</keyword>
<feature type="domain" description="Putative zinc-finger" evidence="14">
    <location>
        <begin position="11"/>
        <end position="37"/>
    </location>
</feature>
<evidence type="ECO:0000256" key="9">
    <source>
        <dbReference type="ARBA" id="ARBA00029829"/>
    </source>
</evidence>
<evidence type="ECO:0000256" key="11">
    <source>
        <dbReference type="SAM" id="MobiDB-lite"/>
    </source>
</evidence>
<dbReference type="InterPro" id="IPR041916">
    <property type="entry name" value="Anti_sigma_zinc_sf"/>
</dbReference>
<dbReference type="RefSeq" id="WP_147964017.1">
    <property type="nucleotide sequence ID" value="NZ_CP120983.1"/>
</dbReference>
<dbReference type="InterPro" id="IPR027383">
    <property type="entry name" value="Znf_put"/>
</dbReference>
<dbReference type="InterPro" id="IPR018764">
    <property type="entry name" value="RskA_C"/>
</dbReference>
<feature type="region of interest" description="Disordered" evidence="11">
    <location>
        <begin position="50"/>
        <end position="99"/>
    </location>
</feature>
<keyword evidence="8" id="KW-0804">Transcription</keyword>
<protein>
    <recommendedName>
        <fullName evidence="10">Regulator of SigK</fullName>
    </recommendedName>
    <alternativeName>
        <fullName evidence="9">Sigma-K anti-sigma factor RskA</fullName>
    </alternativeName>
</protein>
<evidence type="ECO:0000256" key="3">
    <source>
        <dbReference type="ARBA" id="ARBA00022475"/>
    </source>
</evidence>
<dbReference type="Pfam" id="PF10099">
    <property type="entry name" value="RskA_C"/>
    <property type="match status" value="1"/>
</dbReference>
<evidence type="ECO:0000256" key="6">
    <source>
        <dbReference type="ARBA" id="ARBA00023015"/>
    </source>
</evidence>
<keyword evidence="3" id="KW-1003">Cell membrane</keyword>
<evidence type="ECO:0000256" key="2">
    <source>
        <dbReference type="ARBA" id="ARBA00004236"/>
    </source>
</evidence>
<dbReference type="EMBL" id="CP120983">
    <property type="protein sequence ID" value="WLQ64987.1"/>
    <property type="molecule type" value="Genomic_DNA"/>
</dbReference>
<evidence type="ECO:0000256" key="4">
    <source>
        <dbReference type="ARBA" id="ARBA00022692"/>
    </source>
</evidence>
<dbReference type="PANTHER" id="PTHR37461">
    <property type="entry name" value="ANTI-SIGMA-K FACTOR RSKA"/>
    <property type="match status" value="1"/>
</dbReference>
<evidence type="ECO:0000256" key="8">
    <source>
        <dbReference type="ARBA" id="ARBA00023163"/>
    </source>
</evidence>
<accession>A0ABY9JB08</accession>
<evidence type="ECO:0000256" key="1">
    <source>
        <dbReference type="ARBA" id="ARBA00004167"/>
    </source>
</evidence>
<evidence type="ECO:0000313" key="16">
    <source>
        <dbReference type="Proteomes" id="UP001224433"/>
    </source>
</evidence>
<keyword evidence="5 12" id="KW-1133">Transmembrane helix</keyword>
<reference evidence="15 16" key="1">
    <citation type="submission" date="2023-03" db="EMBL/GenBank/DDBJ databases">
        <title>Isolation and description of six Streptomyces strains from soil environments, able to metabolize different microbial glucans.</title>
        <authorList>
            <person name="Widen T."/>
            <person name="Larsbrink J."/>
        </authorList>
    </citation>
    <scope>NUCLEOTIDE SEQUENCE [LARGE SCALE GENOMIC DNA]</scope>
    <source>
        <strain evidence="15 16">Alt3</strain>
    </source>
</reference>
<feature type="domain" description="Anti-sigma K factor RskA C-terminal" evidence="13">
    <location>
        <begin position="108"/>
        <end position="250"/>
    </location>
</feature>
<evidence type="ECO:0000256" key="5">
    <source>
        <dbReference type="ARBA" id="ARBA00022989"/>
    </source>
</evidence>
<sequence length="257" mass="26880">MTADDPHASSGAYVLHALPDEERRAFEAHMADCESCRREVAELRETLALLGRASAKTPPDALRERILGEVAVTPQDPGPRSDGPRSTSPRNGGRRGRRSPARALRLALAASVAVILVCLGLAGWQHREASDARAAAHRAEQRQATLTKVLTAPDVRLASQGLASGATASVTFSRSEDSATLAVSGLPRLPEGRTYEAWFMDNGTPVPAGLLSRDPGRQVTLLKGTLDNASAVALSVEPSGGSSSPTTVPLGAVDLPS</sequence>
<feature type="transmembrane region" description="Helical" evidence="12">
    <location>
        <begin position="103"/>
        <end position="124"/>
    </location>
</feature>
<comment type="subcellular location">
    <subcellularLocation>
        <location evidence="2">Cell membrane</location>
    </subcellularLocation>
    <subcellularLocation>
        <location evidence="1">Membrane</location>
        <topology evidence="1">Single-pass membrane protein</topology>
    </subcellularLocation>
</comment>
<gene>
    <name evidence="15" type="ORF">P8A20_15880</name>
</gene>
<keyword evidence="4 12" id="KW-0812">Transmembrane</keyword>